<reference evidence="1 2" key="1">
    <citation type="submission" date="2020-08" db="EMBL/GenBank/DDBJ databases">
        <title>Genome public.</title>
        <authorList>
            <person name="Liu C."/>
            <person name="Sun Q."/>
        </authorList>
    </citation>
    <scope>NUCLEOTIDE SEQUENCE [LARGE SCALE GENOMIC DNA]</scope>
    <source>
        <strain evidence="1 2">NSJ-71</strain>
    </source>
</reference>
<protein>
    <submittedName>
        <fullName evidence="1">Uncharacterized protein</fullName>
    </submittedName>
</protein>
<gene>
    <name evidence="1" type="ORF">H8R91_10390</name>
</gene>
<evidence type="ECO:0000313" key="1">
    <source>
        <dbReference type="EMBL" id="MBC5728917.1"/>
    </source>
</evidence>
<dbReference type="RefSeq" id="WP_022235610.1">
    <property type="nucleotide sequence ID" value="NZ_JACOPS010000005.1"/>
</dbReference>
<proteinExistence type="predicted"/>
<accession>A0ABR7HN57</accession>
<keyword evidence="2" id="KW-1185">Reference proteome</keyword>
<evidence type="ECO:0000313" key="2">
    <source>
        <dbReference type="Proteomes" id="UP000636755"/>
    </source>
</evidence>
<sequence>MNQITTQLDRIIARLKQNEKLAKVKFIREHGNHGAEINLTSFLAVVAVTDTVLSKKYVGDYLSASVKGEQFLAKVQIFVYAPADENGNGLSEITCEIMQGLKKADTEKIISELSVSAIDFDTDINAIFRKVEFTMEFFVCEEV</sequence>
<name>A0ABR7HN57_9FIRM</name>
<comment type="caution">
    <text evidence="1">The sequence shown here is derived from an EMBL/GenBank/DDBJ whole genome shotgun (WGS) entry which is preliminary data.</text>
</comment>
<dbReference type="EMBL" id="JACOPS010000005">
    <property type="protein sequence ID" value="MBC5728917.1"/>
    <property type="molecule type" value="Genomic_DNA"/>
</dbReference>
<dbReference type="Proteomes" id="UP000636755">
    <property type="component" value="Unassembled WGS sequence"/>
</dbReference>
<organism evidence="1 2">
    <name type="scientific">Ruminococcus intestinalis</name>
    <dbReference type="NCBI Taxonomy" id="2763066"/>
    <lineage>
        <taxon>Bacteria</taxon>
        <taxon>Bacillati</taxon>
        <taxon>Bacillota</taxon>
        <taxon>Clostridia</taxon>
        <taxon>Eubacteriales</taxon>
        <taxon>Oscillospiraceae</taxon>
        <taxon>Ruminococcus</taxon>
    </lineage>
</organism>